<gene>
    <name evidence="2" type="ORF">CB0940_07975</name>
</gene>
<sequence length="124" mass="13671">MMLRRAVSSPRANHSTSTSMAQLEGVRGILQNQTTINQTRSREPKNAMFAILHFTSRPCAHSSRAATAANKATSQLSAPKLPSRSRLIVLLRRPSLRRLLASTSTTLCFRGEEGELQLSLILNK</sequence>
<organism evidence="2 3">
    <name type="scientific">Cercospora beticola</name>
    <name type="common">Sugarbeet leaf spot fungus</name>
    <dbReference type="NCBI Taxonomy" id="122368"/>
    <lineage>
        <taxon>Eukaryota</taxon>
        <taxon>Fungi</taxon>
        <taxon>Dikarya</taxon>
        <taxon>Ascomycota</taxon>
        <taxon>Pezizomycotina</taxon>
        <taxon>Dothideomycetes</taxon>
        <taxon>Dothideomycetidae</taxon>
        <taxon>Mycosphaerellales</taxon>
        <taxon>Mycosphaerellaceae</taxon>
        <taxon>Cercospora</taxon>
    </lineage>
</organism>
<feature type="compositionally biased region" description="Polar residues" evidence="1">
    <location>
        <begin position="10"/>
        <end position="21"/>
    </location>
</feature>
<accession>A0A2G5HR70</accession>
<evidence type="ECO:0000256" key="1">
    <source>
        <dbReference type="SAM" id="MobiDB-lite"/>
    </source>
</evidence>
<evidence type="ECO:0000313" key="2">
    <source>
        <dbReference type="EMBL" id="PIA94722.1"/>
    </source>
</evidence>
<evidence type="ECO:0000313" key="3">
    <source>
        <dbReference type="Proteomes" id="UP000230605"/>
    </source>
</evidence>
<dbReference type="EMBL" id="LKMD01000104">
    <property type="protein sequence ID" value="PIA94722.1"/>
    <property type="molecule type" value="Genomic_DNA"/>
</dbReference>
<dbReference type="AlphaFoldDB" id="A0A2G5HR70"/>
<feature type="region of interest" description="Disordered" evidence="1">
    <location>
        <begin position="1"/>
        <end position="24"/>
    </location>
</feature>
<dbReference type="Proteomes" id="UP000230605">
    <property type="component" value="Chromosome 6"/>
</dbReference>
<name>A0A2G5HR70_CERBT</name>
<reference evidence="2 3" key="1">
    <citation type="submission" date="2015-10" db="EMBL/GenBank/DDBJ databases">
        <title>The cercosporin biosynthetic gene cluster was horizontally transferred to several fungal lineages and shown to be expanded in Cercospora beticola based on microsynteny with recipient genomes.</title>
        <authorList>
            <person name="De Jonge R."/>
            <person name="Ebert M.K."/>
            <person name="Suttle J.C."/>
            <person name="Jurick Ii W.M."/>
            <person name="Secor G.A."/>
            <person name="Thomma B.P."/>
            <person name="Van De Peer Y."/>
            <person name="Bolton M.D."/>
        </authorList>
    </citation>
    <scope>NUCLEOTIDE SEQUENCE [LARGE SCALE GENOMIC DNA]</scope>
    <source>
        <strain evidence="2 3">09-40</strain>
    </source>
</reference>
<protein>
    <submittedName>
        <fullName evidence="2">Uncharacterized protein</fullName>
    </submittedName>
</protein>
<proteinExistence type="predicted"/>
<comment type="caution">
    <text evidence="2">The sequence shown here is derived from an EMBL/GenBank/DDBJ whole genome shotgun (WGS) entry which is preliminary data.</text>
</comment>